<dbReference type="GO" id="GO:0035523">
    <property type="term" value="P:protein K29-linked deubiquitination"/>
    <property type="evidence" value="ECO:0007669"/>
    <property type="project" value="TreeGrafter"/>
</dbReference>
<reference evidence="20" key="1">
    <citation type="submission" date="2021-01" db="EMBL/GenBank/DDBJ databases">
        <title>A chromosome-scale assembly of European eel, Anguilla anguilla.</title>
        <authorList>
            <person name="Henkel C."/>
            <person name="Jong-Raadsen S.A."/>
            <person name="Dufour S."/>
            <person name="Weltzien F.-A."/>
            <person name="Palstra A.P."/>
            <person name="Pelster B."/>
            <person name="Spaink H.P."/>
            <person name="Van Den Thillart G.E."/>
            <person name="Jansen H."/>
            <person name="Zahm M."/>
            <person name="Klopp C."/>
            <person name="Cedric C."/>
            <person name="Louis A."/>
            <person name="Berthelot C."/>
            <person name="Parey E."/>
            <person name="Roest Crollius H."/>
            <person name="Montfort J."/>
            <person name="Robinson-Rechavi M."/>
            <person name="Bucao C."/>
            <person name="Bouchez O."/>
            <person name="Gislard M."/>
            <person name="Lluch J."/>
            <person name="Milhes M."/>
            <person name="Lampietro C."/>
            <person name="Lopez Roques C."/>
            <person name="Donnadieu C."/>
            <person name="Braasch I."/>
            <person name="Desvignes T."/>
            <person name="Postlethwait J."/>
            <person name="Bobe J."/>
            <person name="Guiguen Y."/>
            <person name="Dirks R."/>
        </authorList>
    </citation>
    <scope>NUCLEOTIDE SEQUENCE</scope>
    <source>
        <strain evidence="20">Tag_6206</strain>
        <tissue evidence="20">Liver</tissue>
    </source>
</reference>
<dbReference type="GO" id="GO:0004843">
    <property type="term" value="F:cysteine-type deubiquitinase activity"/>
    <property type="evidence" value="ECO:0007669"/>
    <property type="project" value="UniProtKB-EC"/>
</dbReference>
<evidence type="ECO:0000256" key="2">
    <source>
        <dbReference type="ARBA" id="ARBA00004123"/>
    </source>
</evidence>
<dbReference type="FunFam" id="3.90.70.80:FF:000011">
    <property type="entry name" value="tumor necrosis factor alpha-induced protein 3"/>
    <property type="match status" value="1"/>
</dbReference>
<dbReference type="PROSITE" id="PS51036">
    <property type="entry name" value="ZF_A20"/>
    <property type="match status" value="3"/>
</dbReference>
<keyword evidence="7" id="KW-0597">Phosphoprotein</keyword>
<keyword evidence="9" id="KW-0479">Metal-binding</keyword>
<evidence type="ECO:0000256" key="16">
    <source>
        <dbReference type="SAM" id="MobiDB-lite"/>
    </source>
</evidence>
<dbReference type="GO" id="GO:0016477">
    <property type="term" value="P:cell migration"/>
    <property type="evidence" value="ECO:0007669"/>
    <property type="project" value="TreeGrafter"/>
</dbReference>
<keyword evidence="21" id="KW-1185">Reference proteome</keyword>
<evidence type="ECO:0000256" key="10">
    <source>
        <dbReference type="ARBA" id="ARBA00022771"/>
    </source>
</evidence>
<feature type="compositionally biased region" description="Pro residues" evidence="16">
    <location>
        <begin position="444"/>
        <end position="454"/>
    </location>
</feature>
<comment type="caution">
    <text evidence="20">The sequence shown here is derived from an EMBL/GenBank/DDBJ whole genome shotgun (WGS) entry which is preliminary data.</text>
</comment>
<comment type="catalytic activity">
    <reaction evidence="1">
        <text>Thiol-dependent hydrolysis of ester, thioester, amide, peptide and isopeptide bonds formed by the C-terminal Gly of ubiquitin (a 76-residue protein attached to proteins as an intracellular targeting signal).</text>
        <dbReference type="EC" id="3.4.19.12"/>
    </reaction>
</comment>
<dbReference type="GO" id="GO:0003677">
    <property type="term" value="F:DNA binding"/>
    <property type="evidence" value="ECO:0007669"/>
    <property type="project" value="InterPro"/>
</dbReference>
<dbReference type="InterPro" id="IPR002653">
    <property type="entry name" value="Znf_A20"/>
</dbReference>
<keyword evidence="13" id="KW-0788">Thiol protease</keyword>
<dbReference type="GO" id="GO:0071947">
    <property type="term" value="P:protein deubiquitination involved in ubiquitin-dependent protein catabolic process"/>
    <property type="evidence" value="ECO:0007669"/>
    <property type="project" value="TreeGrafter"/>
</dbReference>
<evidence type="ECO:0000256" key="17">
    <source>
        <dbReference type="SAM" id="SignalP"/>
    </source>
</evidence>
<evidence type="ECO:0000313" key="20">
    <source>
        <dbReference type="EMBL" id="KAG5854882.1"/>
    </source>
</evidence>
<dbReference type="Pfam" id="PF01754">
    <property type="entry name" value="zf-A20"/>
    <property type="match status" value="3"/>
</dbReference>
<dbReference type="PANTHER" id="PTHR13367">
    <property type="entry name" value="UBIQUITIN THIOESTERASE"/>
    <property type="match status" value="1"/>
</dbReference>
<dbReference type="GO" id="GO:0005634">
    <property type="term" value="C:nucleus"/>
    <property type="evidence" value="ECO:0007669"/>
    <property type="project" value="UniProtKB-SubCell"/>
</dbReference>
<dbReference type="EC" id="3.4.19.12" evidence="5"/>
<feature type="compositionally biased region" description="Basic and acidic residues" evidence="16">
    <location>
        <begin position="416"/>
        <end position="430"/>
    </location>
</feature>
<keyword evidence="6" id="KW-0963">Cytoplasm</keyword>
<protein>
    <recommendedName>
        <fullName evidence="5">ubiquitinyl hydrolase 1</fullName>
        <ecNumber evidence="5">3.4.19.12</ecNumber>
    </recommendedName>
</protein>
<evidence type="ECO:0000313" key="21">
    <source>
        <dbReference type="Proteomes" id="UP001044222"/>
    </source>
</evidence>
<evidence type="ECO:0000256" key="1">
    <source>
        <dbReference type="ARBA" id="ARBA00000707"/>
    </source>
</evidence>
<evidence type="ECO:0000256" key="7">
    <source>
        <dbReference type="ARBA" id="ARBA00022553"/>
    </source>
</evidence>
<dbReference type="GO" id="GO:0008270">
    <property type="term" value="F:zinc ion binding"/>
    <property type="evidence" value="ECO:0007669"/>
    <property type="project" value="UniProtKB-KW"/>
</dbReference>
<feature type="domain" description="A20-type" evidence="19">
    <location>
        <begin position="382"/>
        <end position="417"/>
    </location>
</feature>
<dbReference type="FunFam" id="4.10.240.30:FF:000001">
    <property type="entry name" value="Tumor necrosis factor alpha-induced protein 3"/>
    <property type="match status" value="1"/>
</dbReference>
<name>A0A9D3MU23_ANGAN</name>
<evidence type="ECO:0000256" key="15">
    <source>
        <dbReference type="ARBA" id="ARBA00023242"/>
    </source>
</evidence>
<evidence type="ECO:0000259" key="18">
    <source>
        <dbReference type="PROSITE" id="PS50802"/>
    </source>
</evidence>
<dbReference type="SMART" id="SM00259">
    <property type="entry name" value="ZnF_A20"/>
    <property type="match status" value="4"/>
</dbReference>
<evidence type="ECO:0000256" key="11">
    <source>
        <dbReference type="ARBA" id="ARBA00022786"/>
    </source>
</evidence>
<dbReference type="GO" id="GO:0030177">
    <property type="term" value="P:positive regulation of Wnt signaling pathway"/>
    <property type="evidence" value="ECO:0007669"/>
    <property type="project" value="TreeGrafter"/>
</dbReference>
<keyword evidence="8" id="KW-0645">Protease</keyword>
<keyword evidence="14" id="KW-0862">Zinc</keyword>
<evidence type="ECO:0000256" key="12">
    <source>
        <dbReference type="ARBA" id="ARBA00022801"/>
    </source>
</evidence>
<keyword evidence="11" id="KW-0833">Ubl conjugation pathway</keyword>
<comment type="subcellular location">
    <subcellularLocation>
        <location evidence="3">Cytoplasm</location>
    </subcellularLocation>
    <subcellularLocation>
        <location evidence="2">Nucleus</location>
    </subcellularLocation>
</comment>
<dbReference type="Pfam" id="PF02338">
    <property type="entry name" value="OTU"/>
    <property type="match status" value="1"/>
</dbReference>
<dbReference type="CDD" id="cd22766">
    <property type="entry name" value="OTU_TNFAIP3"/>
    <property type="match status" value="1"/>
</dbReference>
<dbReference type="EMBL" id="JAFIRN010000002">
    <property type="protein sequence ID" value="KAG5854882.1"/>
    <property type="molecule type" value="Genomic_DNA"/>
</dbReference>
<proteinExistence type="inferred from homology"/>
<evidence type="ECO:0000256" key="14">
    <source>
        <dbReference type="ARBA" id="ARBA00022833"/>
    </source>
</evidence>
<feature type="domain" description="A20-type" evidence="19">
    <location>
        <begin position="462"/>
        <end position="497"/>
    </location>
</feature>
<evidence type="ECO:0000259" key="19">
    <source>
        <dbReference type="PROSITE" id="PS51036"/>
    </source>
</evidence>
<dbReference type="Gene3D" id="4.10.240.30">
    <property type="match status" value="3"/>
</dbReference>
<evidence type="ECO:0000256" key="5">
    <source>
        <dbReference type="ARBA" id="ARBA00012759"/>
    </source>
</evidence>
<dbReference type="GO" id="GO:1990168">
    <property type="term" value="P:protein K33-linked deubiquitination"/>
    <property type="evidence" value="ECO:0007669"/>
    <property type="project" value="TreeGrafter"/>
</dbReference>
<feature type="region of interest" description="Disordered" evidence="16">
    <location>
        <begin position="416"/>
        <end position="455"/>
    </location>
</feature>
<evidence type="ECO:0000256" key="13">
    <source>
        <dbReference type="ARBA" id="ARBA00022807"/>
    </source>
</evidence>
<dbReference type="InterPro" id="IPR003323">
    <property type="entry name" value="OTU_dom"/>
</dbReference>
<dbReference type="Proteomes" id="UP001044222">
    <property type="component" value="Unassembled WGS sequence"/>
</dbReference>
<accession>A0A9D3MU23</accession>
<organism evidence="20 21">
    <name type="scientific">Anguilla anguilla</name>
    <name type="common">European freshwater eel</name>
    <name type="synonym">Muraena anguilla</name>
    <dbReference type="NCBI Taxonomy" id="7936"/>
    <lineage>
        <taxon>Eukaryota</taxon>
        <taxon>Metazoa</taxon>
        <taxon>Chordata</taxon>
        <taxon>Craniata</taxon>
        <taxon>Vertebrata</taxon>
        <taxon>Euteleostomi</taxon>
        <taxon>Actinopterygii</taxon>
        <taxon>Neopterygii</taxon>
        <taxon>Teleostei</taxon>
        <taxon>Anguilliformes</taxon>
        <taxon>Anguillidae</taxon>
        <taxon>Anguilla</taxon>
    </lineage>
</organism>
<comment type="similarity">
    <text evidence="4">Belongs to the peptidase C64 family.</text>
</comment>
<dbReference type="PANTHER" id="PTHR13367:SF3">
    <property type="entry name" value="TUMOR NECROSIS FACTOR ALPHA-INDUCED PROTEIN 3"/>
    <property type="match status" value="1"/>
</dbReference>
<evidence type="ECO:0000256" key="8">
    <source>
        <dbReference type="ARBA" id="ARBA00022670"/>
    </source>
</evidence>
<keyword evidence="10" id="KW-0863">Zinc-finger</keyword>
<keyword evidence="17" id="KW-0732">Signal</keyword>
<dbReference type="InterPro" id="IPR051346">
    <property type="entry name" value="OTU_Deubiquitinase"/>
</dbReference>
<sequence>MSQGHSFLPKFLFLSNLLKAVRVQERVPNDVVKPSASGGVVHHLRSMHRYTLEMIRINHFPQGFREVIQAAILDRAMQVSLEQEKMLNWCREVKKLVPLRTTGDGNCLLHAASQYMLGVQDTGLVLRKALYSVLTETDTCNFRKRFQTELLQSQEFTQTGLRYNTVNWQEEWEKIVERASPEINRGGLQYDSLEDIHIFVLSNILRRPIVVIADQVLRSMKSGSSFSPLNVGGVYLPLHWPPGDCYRYPIVLGYDSQHFAPLITIKDSGPEIRAVPLAYPGKGIFEDLRVHFLTEKEQQQKAKLIQDYLTVIEIPVNGLSYDTTHIINAARLDEGNLPEDMNLMEDYLQLVNHEFKLWQKEKEPASEARPQDSPRFSVSQLSLMEARCATSRCPFYASVDTQPYCHECFERRQDRGRPEVEPLGDQERLGGEQPRVGISSAAPLPSPRSAPPTAPSLVLYSETNAMKCKTPGCLFTLNVEHSGLCERCFHARQTGLARQGSKKGEGGIGLREVERCGLCRQETFRTFNGLCPPCIQRTVTIGGEQQQHSSWGDLFSCTQLKPNGPGTVVEPGPYKHSQSGRPCKRAGCRYFGTMEKAGFCTVCFVDYETNRREDRPVVAWRGSPPAGSTCLEAGFQGSSHAMRATQQGQTQCSRRTCNNTCIGWTGLCQECHAQSQREGGRRQTPEETPKRRCRTPGCDHYANTEKQGYCNECDLFKQIYSG</sequence>
<dbReference type="GO" id="GO:0005737">
    <property type="term" value="C:cytoplasm"/>
    <property type="evidence" value="ECO:0007669"/>
    <property type="project" value="UniProtKB-SubCell"/>
</dbReference>
<dbReference type="PROSITE" id="PS50802">
    <property type="entry name" value="OTU"/>
    <property type="match status" value="1"/>
</dbReference>
<dbReference type="GO" id="GO:0070530">
    <property type="term" value="F:K63-linked polyubiquitin modification-dependent protein binding"/>
    <property type="evidence" value="ECO:0007669"/>
    <property type="project" value="TreeGrafter"/>
</dbReference>
<evidence type="ECO:0000256" key="9">
    <source>
        <dbReference type="ARBA" id="ARBA00022723"/>
    </source>
</evidence>
<feature type="domain" description="OTU" evidence="18">
    <location>
        <begin position="96"/>
        <end position="265"/>
    </location>
</feature>
<dbReference type="GO" id="GO:0007010">
    <property type="term" value="P:cytoskeleton organization"/>
    <property type="evidence" value="ECO:0007669"/>
    <property type="project" value="TreeGrafter"/>
</dbReference>
<keyword evidence="15" id="KW-0539">Nucleus</keyword>
<feature type="signal peptide" evidence="17">
    <location>
        <begin position="1"/>
        <end position="23"/>
    </location>
</feature>
<feature type="domain" description="A20-type" evidence="19">
    <location>
        <begin position="577"/>
        <end position="612"/>
    </location>
</feature>
<evidence type="ECO:0000256" key="3">
    <source>
        <dbReference type="ARBA" id="ARBA00004496"/>
    </source>
</evidence>
<keyword evidence="12" id="KW-0378">Hydrolase</keyword>
<gene>
    <name evidence="20" type="ORF">ANANG_G00042530</name>
</gene>
<evidence type="ECO:0000256" key="6">
    <source>
        <dbReference type="ARBA" id="ARBA00022490"/>
    </source>
</evidence>
<dbReference type="AlphaFoldDB" id="A0A9D3MU23"/>
<evidence type="ECO:0000256" key="4">
    <source>
        <dbReference type="ARBA" id="ARBA00005865"/>
    </source>
</evidence>
<feature type="chain" id="PRO_5038432846" description="ubiquitinyl hydrolase 1" evidence="17">
    <location>
        <begin position="24"/>
        <end position="722"/>
    </location>
</feature>